<evidence type="ECO:0000256" key="1">
    <source>
        <dbReference type="SAM" id="SignalP"/>
    </source>
</evidence>
<feature type="signal peptide" evidence="1">
    <location>
        <begin position="1"/>
        <end position="20"/>
    </location>
</feature>
<dbReference type="KEGG" id="plen:EIM92_19685"/>
<dbReference type="OrthoDB" id="2194542at2"/>
<dbReference type="AlphaFoldDB" id="A0A3Q8SDF7"/>
<proteinExistence type="predicted"/>
<dbReference type="PANTHER" id="PTHR40032:SF1">
    <property type="entry name" value="EXPORTED PROTEIN"/>
    <property type="match status" value="1"/>
</dbReference>
<organism evidence="3 4">
    <name type="scientific">Paenibacillus lentus</name>
    <dbReference type="NCBI Taxonomy" id="1338368"/>
    <lineage>
        <taxon>Bacteria</taxon>
        <taxon>Bacillati</taxon>
        <taxon>Bacillota</taxon>
        <taxon>Bacilli</taxon>
        <taxon>Bacillales</taxon>
        <taxon>Paenibacillaceae</taxon>
        <taxon>Paenibacillus</taxon>
    </lineage>
</organism>
<keyword evidence="1" id="KW-0732">Signal</keyword>
<dbReference type="Proteomes" id="UP000273145">
    <property type="component" value="Chromosome"/>
</dbReference>
<dbReference type="InterPro" id="IPR024301">
    <property type="entry name" value="Amidase_6"/>
</dbReference>
<gene>
    <name evidence="3" type="ORF">EIM92_19685</name>
</gene>
<name>A0A3Q8SDF7_9BACL</name>
<keyword evidence="4" id="KW-1185">Reference proteome</keyword>
<feature type="domain" description="Putative amidase" evidence="2">
    <location>
        <begin position="196"/>
        <end position="365"/>
    </location>
</feature>
<reference evidence="3 4" key="1">
    <citation type="submission" date="2018-11" db="EMBL/GenBank/DDBJ databases">
        <title>Genome sequencing of Paenibacillus lentus DSM25539(T).</title>
        <authorList>
            <person name="Kook J.-K."/>
            <person name="Park S.-N."/>
            <person name="Lim Y.K."/>
        </authorList>
    </citation>
    <scope>NUCLEOTIDE SEQUENCE [LARGE SCALE GENOMIC DNA]</scope>
    <source>
        <strain evidence="3 4">DSM 25539</strain>
    </source>
</reference>
<evidence type="ECO:0000313" key="4">
    <source>
        <dbReference type="Proteomes" id="UP000273145"/>
    </source>
</evidence>
<accession>A0A3Q8SDF7</accession>
<dbReference type="EMBL" id="CP034248">
    <property type="protein sequence ID" value="AZK48118.1"/>
    <property type="molecule type" value="Genomic_DNA"/>
</dbReference>
<dbReference type="Pfam" id="PF12671">
    <property type="entry name" value="Amidase_6"/>
    <property type="match status" value="1"/>
</dbReference>
<protein>
    <recommendedName>
        <fullName evidence="2">Putative amidase domain-containing protein</fullName>
    </recommendedName>
</protein>
<evidence type="ECO:0000313" key="3">
    <source>
        <dbReference type="EMBL" id="AZK48118.1"/>
    </source>
</evidence>
<evidence type="ECO:0000259" key="2">
    <source>
        <dbReference type="Pfam" id="PF12671"/>
    </source>
</evidence>
<dbReference type="PANTHER" id="PTHR40032">
    <property type="entry name" value="EXPORTED PROTEIN-RELATED"/>
    <property type="match status" value="1"/>
</dbReference>
<sequence>MKLTNKMTSAVIILCLVLFAYRPEITTASDDKQENEVRVFLNKLYRQRADVLIKRNTKQLENYYFNGSKVSKHAYHNEMNRTNYLNEWATKRSIKLVMADSDIRIIRLKLSNNTAKISLVQSLKIDYTYLNKYVPVQSFGIGTEHFITLKKIDNDWKVYKEWYLDPLNENPNKIAATEDGLSPSVSYKQELVDGQKYRRARAVEYANKYAGTAWGAGNNHRYNRKYADYSGRGGDCTNFASQVVGDEEEGGGLPKTGAWRYFFKKGGSEAWIRTDSFYNFILYSGYGKLLAKGHFRDMITPSTKYPNGAISHIQPGDLIGYIISGSDVDHFSVVVGFDDYGYPLVNSHSADRYRVPFDLGWDQYTNYLLVHIKD</sequence>
<feature type="chain" id="PRO_5039320681" description="Putative amidase domain-containing protein" evidence="1">
    <location>
        <begin position="21"/>
        <end position="374"/>
    </location>
</feature>